<keyword evidence="2" id="KW-1185">Reference proteome</keyword>
<dbReference type="STRING" id="360412.LARV_00996"/>
<protein>
    <submittedName>
        <fullName evidence="1">Uncharacterized protein</fullName>
    </submittedName>
</protein>
<accession>A0A0S7BD09</accession>
<dbReference type="EMBL" id="DF967972">
    <property type="protein sequence ID" value="GAP13245.1"/>
    <property type="molecule type" value="Genomic_DNA"/>
</dbReference>
<evidence type="ECO:0000313" key="2">
    <source>
        <dbReference type="Proteomes" id="UP000055060"/>
    </source>
</evidence>
<dbReference type="AlphaFoldDB" id="A0A0S7BD09"/>
<sequence length="259" mass="29111">MPENAKVQLKWVYTPTDFFEEKETTLLPDYEHTIENGEVTVSMDLNEYQSLPGTQEQLHNLLIGIFRGAALVSQKPFTLKAGGQETIYPDGRRDVSLQIDSAVIKMTAGTIDIIVKDQNGQVIADSKQERLNKRRRLSILSAKYRDNDPVVESILSSFEKSLNNPETALVHLYEIRDALAKKFSGEAIAKRELGISSSKWSRLGRLANDEPLNQGRHNGVHIGALRDATNSELEEARNIAIEMVVAYLEYLKTHPPRLP</sequence>
<proteinExistence type="predicted"/>
<evidence type="ECO:0000313" key="1">
    <source>
        <dbReference type="EMBL" id="GAP13245.1"/>
    </source>
</evidence>
<organism evidence="1">
    <name type="scientific">Longilinea arvoryzae</name>
    <dbReference type="NCBI Taxonomy" id="360412"/>
    <lineage>
        <taxon>Bacteria</taxon>
        <taxon>Bacillati</taxon>
        <taxon>Chloroflexota</taxon>
        <taxon>Anaerolineae</taxon>
        <taxon>Anaerolineales</taxon>
        <taxon>Anaerolineaceae</taxon>
        <taxon>Longilinea</taxon>
    </lineage>
</organism>
<name>A0A0S7BD09_9CHLR</name>
<gene>
    <name evidence="1" type="ORF">LARV_00996</name>
</gene>
<dbReference type="Proteomes" id="UP000055060">
    <property type="component" value="Unassembled WGS sequence"/>
</dbReference>
<reference evidence="1" key="1">
    <citation type="submission" date="2015-07" db="EMBL/GenBank/DDBJ databases">
        <title>Draft Genome Sequences of Anaerolinea thermolimosa IMO-1, Bellilinea caldifistulae GOMI-1, Leptolinea tardivitalis YMTK-2, Levilinea saccharolytica KIBI-1,Longilinea arvoryzae KOME-1, Previously Described as Members of the Anaerolineaceae (Chloroflexi).</title>
        <authorList>
            <person name="Sekiguchi Y."/>
            <person name="Ohashi A."/>
            <person name="Matsuura N."/>
            <person name="Tourlousse M.D."/>
        </authorList>
    </citation>
    <scope>NUCLEOTIDE SEQUENCE [LARGE SCALE GENOMIC DNA]</scope>
    <source>
        <strain evidence="1">KOME-1</strain>
    </source>
</reference>